<keyword evidence="3" id="KW-0539">Nucleus</keyword>
<dbReference type="CDD" id="cd14707">
    <property type="entry name" value="bZIP_plant_BZIP46"/>
    <property type="match status" value="1"/>
</dbReference>
<evidence type="ECO:0000313" key="6">
    <source>
        <dbReference type="EMBL" id="KAF5747192.1"/>
    </source>
</evidence>
<evidence type="ECO:0000313" key="7">
    <source>
        <dbReference type="Proteomes" id="UP000593562"/>
    </source>
</evidence>
<dbReference type="InParanoid" id="A0A7J7DLE8"/>
<dbReference type="AlphaFoldDB" id="A0A7J7DLE8"/>
<dbReference type="InterPro" id="IPR043452">
    <property type="entry name" value="BZIP46-like"/>
</dbReference>
<dbReference type="InterPro" id="IPR004827">
    <property type="entry name" value="bZIP"/>
</dbReference>
<dbReference type="Proteomes" id="UP000593562">
    <property type="component" value="Unassembled WGS sequence"/>
</dbReference>
<dbReference type="GO" id="GO:0003677">
    <property type="term" value="F:DNA binding"/>
    <property type="evidence" value="ECO:0007669"/>
    <property type="project" value="UniProtKB-KW"/>
</dbReference>
<name>A0A7J7DLE8_TRIWF</name>
<dbReference type="GO" id="GO:0005634">
    <property type="term" value="C:nucleus"/>
    <property type="evidence" value="ECO:0007669"/>
    <property type="project" value="UniProtKB-SubCell"/>
</dbReference>
<evidence type="ECO:0000259" key="5">
    <source>
        <dbReference type="PROSITE" id="PS00036"/>
    </source>
</evidence>
<dbReference type="PANTHER" id="PTHR22952">
    <property type="entry name" value="CAMP-RESPONSE ELEMENT BINDING PROTEIN-RELATED"/>
    <property type="match status" value="1"/>
</dbReference>
<comment type="subcellular location">
    <subcellularLocation>
        <location evidence="1">Nucleus</location>
    </subcellularLocation>
</comment>
<proteinExistence type="predicted"/>
<dbReference type="PANTHER" id="PTHR22952:SF433">
    <property type="entry name" value="PROTEIN FD"/>
    <property type="match status" value="1"/>
</dbReference>
<dbReference type="SUPFAM" id="SSF57959">
    <property type="entry name" value="Leucine zipper domain"/>
    <property type="match status" value="1"/>
</dbReference>
<evidence type="ECO:0000256" key="1">
    <source>
        <dbReference type="ARBA" id="ARBA00004123"/>
    </source>
</evidence>
<dbReference type="InterPro" id="IPR046347">
    <property type="entry name" value="bZIP_sf"/>
</dbReference>
<dbReference type="SMART" id="SM00338">
    <property type="entry name" value="BRLZ"/>
    <property type="match status" value="1"/>
</dbReference>
<gene>
    <name evidence="6" type="ORF">HS088_TW06G01373</name>
</gene>
<keyword evidence="2" id="KW-0238">DNA-binding</keyword>
<comment type="caution">
    <text evidence="6">The sequence shown here is derived from an EMBL/GenBank/DDBJ whole genome shotgun (WGS) entry which is preliminary data.</text>
</comment>
<accession>A0A7J7DLE8</accession>
<dbReference type="PROSITE" id="PS00036">
    <property type="entry name" value="BZIP_BASIC"/>
    <property type="match status" value="1"/>
</dbReference>
<dbReference type="EMBL" id="JAAARO010000006">
    <property type="protein sequence ID" value="KAF5747192.1"/>
    <property type="molecule type" value="Genomic_DNA"/>
</dbReference>
<dbReference type="GO" id="GO:0003700">
    <property type="term" value="F:DNA-binding transcription factor activity"/>
    <property type="evidence" value="ECO:0007669"/>
    <property type="project" value="InterPro"/>
</dbReference>
<sequence length="211" mass="23923">MEEVWKDISLASLQDQPTTNHHHHHHPTHPSMIPQNFFLAKPFNINPTTSYTEPSSASTEPSGGSILTLNLASESQLHNHSIVGSGNPTFDSSLDPPFDFLGNCPKRSQLENVCDSNLNDRNHKRMIKNRESAARSRARKQESLSLSLSAYTNELELEVAHLVEENARIRKEVNKDNKSVVVQRLGYLAFTQETRVRFPATEPFLFKQFFL</sequence>
<dbReference type="Gene3D" id="1.20.5.170">
    <property type="match status" value="1"/>
</dbReference>
<evidence type="ECO:0000256" key="2">
    <source>
        <dbReference type="ARBA" id="ARBA00023125"/>
    </source>
</evidence>
<reference evidence="6 7" key="1">
    <citation type="journal article" date="2020" name="Nat. Commun.">
        <title>Genome of Tripterygium wilfordii and identification of cytochrome P450 involved in triptolide biosynthesis.</title>
        <authorList>
            <person name="Tu L."/>
            <person name="Su P."/>
            <person name="Zhang Z."/>
            <person name="Gao L."/>
            <person name="Wang J."/>
            <person name="Hu T."/>
            <person name="Zhou J."/>
            <person name="Zhang Y."/>
            <person name="Zhao Y."/>
            <person name="Liu Y."/>
            <person name="Song Y."/>
            <person name="Tong Y."/>
            <person name="Lu Y."/>
            <person name="Yang J."/>
            <person name="Xu C."/>
            <person name="Jia M."/>
            <person name="Peters R.J."/>
            <person name="Huang L."/>
            <person name="Gao W."/>
        </authorList>
    </citation>
    <scope>NUCLEOTIDE SEQUENCE [LARGE SCALE GENOMIC DNA]</scope>
    <source>
        <strain evidence="7">cv. XIE 37</strain>
        <tissue evidence="6">Leaf</tissue>
    </source>
</reference>
<dbReference type="GO" id="GO:0045893">
    <property type="term" value="P:positive regulation of DNA-templated transcription"/>
    <property type="evidence" value="ECO:0007669"/>
    <property type="project" value="InterPro"/>
</dbReference>
<evidence type="ECO:0000256" key="3">
    <source>
        <dbReference type="ARBA" id="ARBA00023242"/>
    </source>
</evidence>
<evidence type="ECO:0000256" key="4">
    <source>
        <dbReference type="SAM" id="MobiDB-lite"/>
    </source>
</evidence>
<protein>
    <submittedName>
        <fullName evidence="6">Putative Basic-leucine zipper transcription factor family protein</fullName>
    </submittedName>
</protein>
<organism evidence="6 7">
    <name type="scientific">Tripterygium wilfordii</name>
    <name type="common">Thunder God vine</name>
    <dbReference type="NCBI Taxonomy" id="458696"/>
    <lineage>
        <taxon>Eukaryota</taxon>
        <taxon>Viridiplantae</taxon>
        <taxon>Streptophyta</taxon>
        <taxon>Embryophyta</taxon>
        <taxon>Tracheophyta</taxon>
        <taxon>Spermatophyta</taxon>
        <taxon>Magnoliopsida</taxon>
        <taxon>eudicotyledons</taxon>
        <taxon>Gunneridae</taxon>
        <taxon>Pentapetalae</taxon>
        <taxon>rosids</taxon>
        <taxon>fabids</taxon>
        <taxon>Celastrales</taxon>
        <taxon>Celastraceae</taxon>
        <taxon>Tripterygium</taxon>
    </lineage>
</organism>
<keyword evidence="7" id="KW-1185">Reference proteome</keyword>
<feature type="domain" description="BZIP" evidence="5">
    <location>
        <begin position="124"/>
        <end position="139"/>
    </location>
</feature>
<feature type="compositionally biased region" description="Polar residues" evidence="4">
    <location>
        <begin position="45"/>
        <end position="65"/>
    </location>
</feature>
<feature type="region of interest" description="Disordered" evidence="4">
    <location>
        <begin position="44"/>
        <end position="65"/>
    </location>
</feature>
<dbReference type="Pfam" id="PF00170">
    <property type="entry name" value="bZIP_1"/>
    <property type="match status" value="1"/>
</dbReference>